<dbReference type="Pfam" id="PF01427">
    <property type="entry name" value="Peptidase_M15"/>
    <property type="match status" value="1"/>
</dbReference>
<comment type="cofactor">
    <cofactor evidence="9">
        <name>Zn(2+)</name>
        <dbReference type="ChEBI" id="CHEBI:29105"/>
    </cofactor>
    <text evidence="9">Binds 1 zinc ion per subunit.</text>
</comment>
<accession>A0A1M6MYL7</accession>
<dbReference type="EMBL" id="FQYV01000030">
    <property type="protein sequence ID" value="SHJ88581.1"/>
    <property type="molecule type" value="Genomic_DNA"/>
</dbReference>
<dbReference type="AlphaFoldDB" id="A0A1M6MYL7"/>
<comment type="catalytic activity">
    <reaction evidence="1 9 10">
        <text>D-alanyl-D-alanine + H2O = 2 D-alanine</text>
        <dbReference type="Rhea" id="RHEA:20661"/>
        <dbReference type="ChEBI" id="CHEBI:15377"/>
        <dbReference type="ChEBI" id="CHEBI:57416"/>
        <dbReference type="ChEBI" id="CHEBI:57822"/>
        <dbReference type="EC" id="3.4.13.22"/>
    </reaction>
</comment>
<evidence type="ECO:0000256" key="6">
    <source>
        <dbReference type="ARBA" id="ARBA00022997"/>
    </source>
</evidence>
<dbReference type="PANTHER" id="PTHR43126:SF1">
    <property type="entry name" value="D-ALANYL-D-ALANINE DIPEPTIDASE"/>
    <property type="match status" value="1"/>
</dbReference>
<feature type="binding site" evidence="9">
    <location>
        <position position="185"/>
    </location>
    <ligand>
        <name>Zn(2+)</name>
        <dbReference type="ChEBI" id="CHEBI:29105"/>
        <note>catalytic</note>
    </ligand>
</feature>
<organism evidence="11 12">
    <name type="scientific">Aequorivita viscosa</name>
    <dbReference type="NCBI Taxonomy" id="797419"/>
    <lineage>
        <taxon>Bacteria</taxon>
        <taxon>Pseudomonadati</taxon>
        <taxon>Bacteroidota</taxon>
        <taxon>Flavobacteriia</taxon>
        <taxon>Flavobacteriales</taxon>
        <taxon>Flavobacteriaceae</taxon>
        <taxon>Aequorivita</taxon>
    </lineage>
</organism>
<keyword evidence="4 9" id="KW-0378">Hydrolase</keyword>
<gene>
    <name evidence="11" type="ORF">SAMN04487908_13015</name>
</gene>
<dbReference type="EC" id="3.4.13.22" evidence="9 10"/>
<dbReference type="GO" id="GO:0008270">
    <property type="term" value="F:zinc ion binding"/>
    <property type="evidence" value="ECO:0007669"/>
    <property type="project" value="UniProtKB-UniRule"/>
</dbReference>
<feature type="site" description="Transition state stabilizer" evidence="9">
    <location>
        <position position="90"/>
    </location>
</feature>
<dbReference type="OrthoDB" id="9801430at2"/>
<feature type="binding site" evidence="9">
    <location>
        <position position="118"/>
    </location>
    <ligand>
        <name>Zn(2+)</name>
        <dbReference type="ChEBI" id="CHEBI:29105"/>
        <note>catalytic</note>
    </ligand>
</feature>
<comment type="similarity">
    <text evidence="9 10">Belongs to the peptidase M15D family.</text>
</comment>
<evidence type="ECO:0000256" key="5">
    <source>
        <dbReference type="ARBA" id="ARBA00022833"/>
    </source>
</evidence>
<dbReference type="GO" id="GO:0160237">
    <property type="term" value="F:D-Ala-D-Ala dipeptidase activity"/>
    <property type="evidence" value="ECO:0007669"/>
    <property type="project" value="UniProtKB-EC"/>
</dbReference>
<evidence type="ECO:0000256" key="1">
    <source>
        <dbReference type="ARBA" id="ARBA00001362"/>
    </source>
</evidence>
<dbReference type="GO" id="GO:0071555">
    <property type="term" value="P:cell wall organization"/>
    <property type="evidence" value="ECO:0007669"/>
    <property type="project" value="UniProtKB-KW"/>
</dbReference>
<dbReference type="CDD" id="cd14840">
    <property type="entry name" value="D-Ala-D-Ala_dipeptidase_Aad"/>
    <property type="match status" value="1"/>
</dbReference>
<feature type="binding site" evidence="9">
    <location>
        <position position="125"/>
    </location>
    <ligand>
        <name>Zn(2+)</name>
        <dbReference type="ChEBI" id="CHEBI:29105"/>
        <note>catalytic</note>
    </ligand>
</feature>
<keyword evidence="3 9" id="KW-0479">Metal-binding</keyword>
<evidence type="ECO:0000256" key="7">
    <source>
        <dbReference type="ARBA" id="ARBA00023049"/>
    </source>
</evidence>
<evidence type="ECO:0000256" key="2">
    <source>
        <dbReference type="ARBA" id="ARBA00022670"/>
    </source>
</evidence>
<proteinExistence type="inferred from homology"/>
<dbReference type="InterPro" id="IPR009045">
    <property type="entry name" value="Zn_M74/Hedgehog-like"/>
</dbReference>
<evidence type="ECO:0000313" key="11">
    <source>
        <dbReference type="EMBL" id="SHJ88581.1"/>
    </source>
</evidence>
<evidence type="ECO:0000256" key="9">
    <source>
        <dbReference type="HAMAP-Rule" id="MF_01924"/>
    </source>
</evidence>
<dbReference type="InterPro" id="IPR000755">
    <property type="entry name" value="A_A_dipeptidase"/>
</dbReference>
<dbReference type="RefSeq" id="WP_073221295.1">
    <property type="nucleotide sequence ID" value="NZ_FNNS01000028.1"/>
</dbReference>
<evidence type="ECO:0000313" key="12">
    <source>
        <dbReference type="Proteomes" id="UP000184172"/>
    </source>
</evidence>
<evidence type="ECO:0000256" key="3">
    <source>
        <dbReference type="ARBA" id="ARBA00022723"/>
    </source>
</evidence>
<feature type="active site" description="Proton donor/acceptor" evidence="9">
    <location>
        <position position="182"/>
    </location>
</feature>
<keyword evidence="6 9" id="KW-0224">Dipeptidase</keyword>
<sequence length="204" mass="23705">MKTTTFLLFIVLFFGLSSGKKQQSDLVNMQDISNEFTYEIRYATSNNFIGEKLYDCAKCLLQPEVAAAIVEANKYFIENGYRIRFYDCYRPLDVQKKMWNKVPRATYVGNPYGNGSVHNRGAAIDMTIETLEGCHVDMGSDYDHFGRAAHSDNYNLSEEILSNRKLLFEGMQKFGFSPIRTEWWHFSYRKNRAFKILNHPLPCE</sequence>
<dbReference type="Proteomes" id="UP000184172">
    <property type="component" value="Unassembled WGS sequence"/>
</dbReference>
<dbReference type="GO" id="GO:0008237">
    <property type="term" value="F:metallopeptidase activity"/>
    <property type="evidence" value="ECO:0007669"/>
    <property type="project" value="UniProtKB-KW"/>
</dbReference>
<name>A0A1M6MYL7_9FLAO</name>
<reference evidence="12" key="1">
    <citation type="submission" date="2016-11" db="EMBL/GenBank/DDBJ databases">
        <authorList>
            <person name="Varghese N."/>
            <person name="Submissions S."/>
        </authorList>
    </citation>
    <scope>NUCLEOTIDE SEQUENCE [LARGE SCALE GENOMIC DNA]</scope>
    <source>
        <strain evidence="12">DSM 26349</strain>
    </source>
</reference>
<evidence type="ECO:0000256" key="4">
    <source>
        <dbReference type="ARBA" id="ARBA00022801"/>
    </source>
</evidence>
<dbReference type="HAMAP" id="MF_01924">
    <property type="entry name" value="A_A_dipeptidase"/>
    <property type="match status" value="1"/>
</dbReference>
<keyword evidence="8 10" id="KW-0961">Cell wall biogenesis/degradation</keyword>
<dbReference type="GO" id="GO:0006508">
    <property type="term" value="P:proteolysis"/>
    <property type="evidence" value="ECO:0007669"/>
    <property type="project" value="UniProtKB-KW"/>
</dbReference>
<dbReference type="PANTHER" id="PTHR43126">
    <property type="entry name" value="D-ALANYL-D-ALANINE DIPEPTIDASE"/>
    <property type="match status" value="1"/>
</dbReference>
<keyword evidence="12" id="KW-1185">Reference proteome</keyword>
<keyword evidence="2 9" id="KW-0645">Protease</keyword>
<dbReference type="SUPFAM" id="SSF55166">
    <property type="entry name" value="Hedgehog/DD-peptidase"/>
    <property type="match status" value="1"/>
</dbReference>
<keyword evidence="7 9" id="KW-0482">Metalloprotease</keyword>
<dbReference type="PIRSF" id="PIRSF026671">
    <property type="entry name" value="AA_dipeptidase"/>
    <property type="match status" value="1"/>
</dbReference>
<evidence type="ECO:0000256" key="10">
    <source>
        <dbReference type="PIRNR" id="PIRNR026671"/>
    </source>
</evidence>
<evidence type="ECO:0000256" key="8">
    <source>
        <dbReference type="ARBA" id="ARBA00023316"/>
    </source>
</evidence>
<comment type="function">
    <text evidence="9 10">Catalyzes hydrolysis of the D-alanyl-D-alanine dipeptide.</text>
</comment>
<dbReference type="Gene3D" id="3.30.1380.10">
    <property type="match status" value="1"/>
</dbReference>
<protein>
    <recommendedName>
        <fullName evidence="9 10">D-alanyl-D-alanine dipeptidase</fullName>
        <shortName evidence="9 10">D-Ala-D-Ala dipeptidase</shortName>
        <ecNumber evidence="9 10">3.4.13.22</ecNumber>
    </recommendedName>
</protein>
<keyword evidence="5 9" id="KW-0862">Zinc</keyword>